<dbReference type="InterPro" id="IPR013545">
    <property type="entry name" value="T2SS_protein-GspG_C"/>
</dbReference>
<proteinExistence type="predicted"/>
<dbReference type="Pfam" id="PF08334">
    <property type="entry name" value="T2SSG"/>
    <property type="match status" value="1"/>
</dbReference>
<dbReference type="Gene3D" id="3.30.700.10">
    <property type="entry name" value="Glycoprotein, Type 4 Pilin"/>
    <property type="match status" value="1"/>
</dbReference>
<comment type="caution">
    <text evidence="5">The sequence shown here is derived from an EMBL/GenBank/DDBJ whole genome shotgun (WGS) entry which is preliminary data.</text>
</comment>
<organism evidence="5 6">
    <name type="scientific">Enhygromyxa salina</name>
    <dbReference type="NCBI Taxonomy" id="215803"/>
    <lineage>
        <taxon>Bacteria</taxon>
        <taxon>Pseudomonadati</taxon>
        <taxon>Myxococcota</taxon>
        <taxon>Polyangia</taxon>
        <taxon>Nannocystales</taxon>
        <taxon>Nannocystaceae</taxon>
        <taxon>Enhygromyxa</taxon>
    </lineage>
</organism>
<accession>A0A0C1ZZT2</accession>
<protein>
    <submittedName>
        <fullName evidence="5">General secretion pathway protein G</fullName>
    </submittedName>
</protein>
<sequence length="145" mass="15567">MPTPQSTHHPSLAIAARGTRGMTLIEILVVLAIIGLIMGGVAVVSFNALTRAKYKTAAKDIAALDESIAMYRLQRSACPKTSQDLVDAGIIKKIFKDPWGSEYVFTCPGKHGEIDISSPGNDQELATPDDVNSWDEDLGELPEDG</sequence>
<evidence type="ECO:0000256" key="3">
    <source>
        <dbReference type="SAM" id="Phobius"/>
    </source>
</evidence>
<dbReference type="Proteomes" id="UP000031599">
    <property type="component" value="Unassembled WGS sequence"/>
</dbReference>
<reference evidence="5 6" key="1">
    <citation type="submission" date="2014-12" db="EMBL/GenBank/DDBJ databases">
        <title>Genome assembly of Enhygromyxa salina DSM 15201.</title>
        <authorList>
            <person name="Sharma G."/>
            <person name="Subramanian S."/>
        </authorList>
    </citation>
    <scope>NUCLEOTIDE SEQUENCE [LARGE SCALE GENOMIC DNA]</scope>
    <source>
        <strain evidence="5 6">DSM 15201</strain>
    </source>
</reference>
<name>A0A0C1ZZT2_9BACT</name>
<dbReference type="InterPro" id="IPR000983">
    <property type="entry name" value="Bac_GSPG_pilin"/>
</dbReference>
<dbReference type="GO" id="GO:0015628">
    <property type="term" value="P:protein secretion by the type II secretion system"/>
    <property type="evidence" value="ECO:0007669"/>
    <property type="project" value="InterPro"/>
</dbReference>
<dbReference type="EMBL" id="JMCC02000034">
    <property type="protein sequence ID" value="KIG16668.1"/>
    <property type="molecule type" value="Genomic_DNA"/>
</dbReference>
<gene>
    <name evidence="5" type="ORF">DB30_04287</name>
</gene>
<dbReference type="Pfam" id="PF07963">
    <property type="entry name" value="N_methyl"/>
    <property type="match status" value="1"/>
</dbReference>
<dbReference type="PROSITE" id="PS00409">
    <property type="entry name" value="PROKAR_NTER_METHYL"/>
    <property type="match status" value="1"/>
</dbReference>
<dbReference type="InterPro" id="IPR012902">
    <property type="entry name" value="N_methyl_site"/>
</dbReference>
<feature type="transmembrane region" description="Helical" evidence="3">
    <location>
        <begin position="27"/>
        <end position="49"/>
    </location>
</feature>
<dbReference type="RefSeq" id="WP_165703770.1">
    <property type="nucleotide sequence ID" value="NZ_JMCC02000034.1"/>
</dbReference>
<keyword evidence="1" id="KW-0488">Methylation</keyword>
<feature type="region of interest" description="Disordered" evidence="2">
    <location>
        <begin position="114"/>
        <end position="145"/>
    </location>
</feature>
<dbReference type="NCBIfam" id="TIGR02532">
    <property type="entry name" value="IV_pilin_GFxxxE"/>
    <property type="match status" value="1"/>
</dbReference>
<evidence type="ECO:0000313" key="6">
    <source>
        <dbReference type="Proteomes" id="UP000031599"/>
    </source>
</evidence>
<dbReference type="InterPro" id="IPR045584">
    <property type="entry name" value="Pilin-like"/>
</dbReference>
<keyword evidence="3" id="KW-0472">Membrane</keyword>
<dbReference type="GO" id="GO:0015627">
    <property type="term" value="C:type II protein secretion system complex"/>
    <property type="evidence" value="ECO:0007669"/>
    <property type="project" value="InterPro"/>
</dbReference>
<dbReference type="AlphaFoldDB" id="A0A0C1ZZT2"/>
<evidence type="ECO:0000256" key="1">
    <source>
        <dbReference type="ARBA" id="ARBA00022481"/>
    </source>
</evidence>
<evidence type="ECO:0000256" key="2">
    <source>
        <dbReference type="SAM" id="MobiDB-lite"/>
    </source>
</evidence>
<evidence type="ECO:0000313" key="5">
    <source>
        <dbReference type="EMBL" id="KIG16668.1"/>
    </source>
</evidence>
<dbReference type="PRINTS" id="PR00813">
    <property type="entry name" value="BCTERIALGSPG"/>
</dbReference>
<feature type="compositionally biased region" description="Acidic residues" evidence="2">
    <location>
        <begin position="132"/>
        <end position="145"/>
    </location>
</feature>
<keyword evidence="3" id="KW-0812">Transmembrane</keyword>
<evidence type="ECO:0000259" key="4">
    <source>
        <dbReference type="Pfam" id="PF08334"/>
    </source>
</evidence>
<feature type="domain" description="Type II secretion system protein GspG C-terminal" evidence="4">
    <location>
        <begin position="47"/>
        <end position="133"/>
    </location>
</feature>
<dbReference type="SUPFAM" id="SSF54523">
    <property type="entry name" value="Pili subunits"/>
    <property type="match status" value="1"/>
</dbReference>
<keyword evidence="3" id="KW-1133">Transmembrane helix</keyword>